<comment type="caution">
    <text evidence="1">The sequence shown here is derived from an EMBL/GenBank/DDBJ whole genome shotgun (WGS) entry which is preliminary data.</text>
</comment>
<organism evidence="1 2">
    <name type="scientific">Kineococcus endophyticus</name>
    <dbReference type="NCBI Taxonomy" id="1181883"/>
    <lineage>
        <taxon>Bacteria</taxon>
        <taxon>Bacillati</taxon>
        <taxon>Actinomycetota</taxon>
        <taxon>Actinomycetes</taxon>
        <taxon>Kineosporiales</taxon>
        <taxon>Kineosporiaceae</taxon>
        <taxon>Kineococcus</taxon>
    </lineage>
</organism>
<proteinExistence type="predicted"/>
<accession>A0ABV3PAX1</accession>
<evidence type="ECO:0000313" key="2">
    <source>
        <dbReference type="Proteomes" id="UP001555826"/>
    </source>
</evidence>
<name>A0ABV3PAX1_9ACTN</name>
<dbReference type="InterPro" id="IPR011989">
    <property type="entry name" value="ARM-like"/>
</dbReference>
<dbReference type="SUPFAM" id="SSF48371">
    <property type="entry name" value="ARM repeat"/>
    <property type="match status" value="1"/>
</dbReference>
<dbReference type="RefSeq" id="WP_367639911.1">
    <property type="nucleotide sequence ID" value="NZ_JBFNQN010000013.1"/>
</dbReference>
<dbReference type="Proteomes" id="UP001555826">
    <property type="component" value="Unassembled WGS sequence"/>
</dbReference>
<protein>
    <submittedName>
        <fullName evidence="1">HEAT repeat domain-containing protein</fullName>
    </submittedName>
</protein>
<dbReference type="EMBL" id="JBFNQN010000013">
    <property type="protein sequence ID" value="MEW9266782.1"/>
    <property type="molecule type" value="Genomic_DNA"/>
</dbReference>
<dbReference type="Pfam" id="PF13646">
    <property type="entry name" value="HEAT_2"/>
    <property type="match status" value="2"/>
</dbReference>
<gene>
    <name evidence="1" type="ORF">AB1207_18695</name>
</gene>
<sequence>MPAAESSDLLTLEAHRLGDLVNGHPDHVAAVVPQLVDVLTATGDPRVVKAAVQALGHAWHPSAATALLDHVAHDHPDPQVRLALAQALPGCVEAPGDLHDRVVDVLTRMTHDREARVRDWAAFGLGQLHARSQPALDAAATLLSDPDRDTRSEALLTLAGAGDVRALPVLRRRLEADDELSRLDLEAAAALAAPALHAALRRLAQDWAGDQDEFTDLLTTALARCAPQAPATARHVEQDLLAQVRRLLPEPARVTLEGSYPRTVLTAAGGDLGEGLHLALWGDGERPEDGPTLDVTAAVRDSLARPPH</sequence>
<dbReference type="InterPro" id="IPR016024">
    <property type="entry name" value="ARM-type_fold"/>
</dbReference>
<dbReference type="Gene3D" id="1.25.10.10">
    <property type="entry name" value="Leucine-rich Repeat Variant"/>
    <property type="match status" value="1"/>
</dbReference>
<evidence type="ECO:0000313" key="1">
    <source>
        <dbReference type="EMBL" id="MEW9266782.1"/>
    </source>
</evidence>
<keyword evidence="2" id="KW-1185">Reference proteome</keyword>
<reference evidence="1 2" key="1">
    <citation type="submission" date="2024-07" db="EMBL/GenBank/DDBJ databases">
        <authorList>
            <person name="Thanompreechachai J."/>
            <person name="Duangmal K."/>
        </authorList>
    </citation>
    <scope>NUCLEOTIDE SEQUENCE [LARGE SCALE GENOMIC DNA]</scope>
    <source>
        <strain evidence="1 2">KCTC 19886</strain>
    </source>
</reference>